<feature type="transmembrane region" description="Helical" evidence="12">
    <location>
        <begin position="395"/>
        <end position="413"/>
    </location>
</feature>
<keyword evidence="8 12" id="KW-1133">Transmembrane helix</keyword>
<dbReference type="Proteomes" id="UP001430356">
    <property type="component" value="Unassembled WGS sequence"/>
</dbReference>
<sequence length="479" mass="52832">MKFADVALAVEAVVIAGVIAAVPYTEIDWKAYMEEVGGFLGGELDYRQLKGGTGPLVYPGGFVWIYSALYYITKMGEDIHLAQWIFAGVYLATLAVVLRLYTNAGHAWRVMIPLFVSRRMRSLYVLRLFNDCWAMFFLFAAVAFIAGRPGSAVTRTRQWFLGCLCFSAAVSVKMNVLLFAPGLLYVMLRTLPLWRVLWYLLVCAAVQVAVGLPFLTHDYTAYLSGSFEVGRVFAHRWSVNYQFLDTDVFVMPELAIGLLVATAATWVLLWRTRWAPRTYLTDAESRVLRPVIADTQRQGCATKAGATCGEEAVATRGREGEEAEEQAVYAATVSTFFEANLVGVIFARSLHYQFYTWFFYTIPFVLSCTSYPRLLRVASFGLIRQGFERYPPTSTSSMMLQAGFAMALVAVLFCGRDTPPSTVPTSAPVSEDKATAQRQPSVNKATSKATTSPAAATVEKSAPKPMTNKAGPVGKKGAK</sequence>
<keyword evidence="9 12" id="KW-0472">Membrane</keyword>
<feature type="transmembrane region" description="Helical" evidence="12">
    <location>
        <begin position="159"/>
        <end position="184"/>
    </location>
</feature>
<evidence type="ECO:0000256" key="5">
    <source>
        <dbReference type="ARBA" id="ARBA00022679"/>
    </source>
</evidence>
<evidence type="ECO:0000256" key="11">
    <source>
        <dbReference type="SAM" id="MobiDB-lite"/>
    </source>
</evidence>
<protein>
    <recommendedName>
        <fullName evidence="3">dolichyl-P-Man:Man5GlcNAc2-PP-dolichol alpha-1,3-mannosyltransferase</fullName>
        <ecNumber evidence="3">2.4.1.258</ecNumber>
    </recommendedName>
</protein>
<evidence type="ECO:0000256" key="10">
    <source>
        <dbReference type="ARBA" id="ARBA00049506"/>
    </source>
</evidence>
<dbReference type="EMBL" id="JAECZO010000002">
    <property type="protein sequence ID" value="KAK7199921.1"/>
    <property type="molecule type" value="Genomic_DNA"/>
</dbReference>
<dbReference type="AlphaFoldDB" id="A0AAW0F228"/>
<keyword evidence="6 12" id="KW-0812">Transmembrane</keyword>
<comment type="subcellular location">
    <subcellularLocation>
        <location evidence="1">Endoplasmic reticulum membrane</location>
        <topology evidence="1">Multi-pass membrane protein</topology>
    </subcellularLocation>
</comment>
<evidence type="ECO:0000256" key="6">
    <source>
        <dbReference type="ARBA" id="ARBA00022692"/>
    </source>
</evidence>
<dbReference type="GO" id="GO:0005789">
    <property type="term" value="C:endoplasmic reticulum membrane"/>
    <property type="evidence" value="ECO:0007669"/>
    <property type="project" value="UniProtKB-SubCell"/>
</dbReference>
<name>A0AAW0F228_9TRYP</name>
<keyword evidence="4" id="KW-0328">Glycosyltransferase</keyword>
<evidence type="ECO:0000256" key="4">
    <source>
        <dbReference type="ARBA" id="ARBA00022676"/>
    </source>
</evidence>
<gene>
    <name evidence="13" type="ORF">NESM_000040200</name>
</gene>
<comment type="catalytic activity">
    <reaction evidence="10">
        <text>an alpha-D-Man-(1-&gt;2)-alpha-D-Man-(1-&gt;2)-alpha-D-Man-(1-&gt;3)-[alpha-D-Man-(1-&gt;6)]-beta-D-Man-(1-&gt;4)-beta-D-GlcNAc-(1-&gt;4)-alpha-D-GlcNAc-diphospho-di-trans,poly-cis-dolichol + a di-trans,poly-cis-dolichyl beta-D-mannosyl phosphate = an alpha-D-Man-(1-&gt;2)-alpha-D-Man-(1-&gt;2)-alpha-D-Man-(1-&gt;3)-[alpha-D-Man-(1-&gt;3)-alpha-D-Man-(1-&gt;6)]-beta-D-Man-(1-&gt;4)-beta-D-GlcNAc-(1-&gt;4)-alpha-D-GlcNAc-diphospho-di-trans,poly-cis-dolichol + a di-trans,poly-cis-dolichyl phosphate + H(+)</text>
        <dbReference type="Rhea" id="RHEA:29527"/>
        <dbReference type="Rhea" id="RHEA-COMP:19498"/>
        <dbReference type="Rhea" id="RHEA-COMP:19501"/>
        <dbReference type="Rhea" id="RHEA-COMP:19516"/>
        <dbReference type="Rhea" id="RHEA-COMP:19517"/>
        <dbReference type="ChEBI" id="CHEBI:15378"/>
        <dbReference type="ChEBI" id="CHEBI:57683"/>
        <dbReference type="ChEBI" id="CHEBI:58211"/>
        <dbReference type="ChEBI" id="CHEBI:132515"/>
        <dbReference type="ChEBI" id="CHEBI:132516"/>
        <dbReference type="EC" id="2.4.1.258"/>
    </reaction>
    <physiologicalReaction direction="left-to-right" evidence="10">
        <dbReference type="Rhea" id="RHEA:29528"/>
    </physiologicalReaction>
</comment>
<dbReference type="PANTHER" id="PTHR12646:SF0">
    <property type="entry name" value="DOL-P-MAN:MAN(5)GLCNAC(2)-PP-DOL ALPHA-1,3-MANNOSYLTRANSFERASE"/>
    <property type="match status" value="1"/>
</dbReference>
<dbReference type="InterPro" id="IPR007873">
    <property type="entry name" value="Glycosyltransferase_ALG3"/>
</dbReference>
<organism evidence="13 14">
    <name type="scientific">Novymonas esmeraldas</name>
    <dbReference type="NCBI Taxonomy" id="1808958"/>
    <lineage>
        <taxon>Eukaryota</taxon>
        <taxon>Discoba</taxon>
        <taxon>Euglenozoa</taxon>
        <taxon>Kinetoplastea</taxon>
        <taxon>Metakinetoplastina</taxon>
        <taxon>Trypanosomatida</taxon>
        <taxon>Trypanosomatidae</taxon>
        <taxon>Novymonas</taxon>
    </lineage>
</organism>
<evidence type="ECO:0000313" key="13">
    <source>
        <dbReference type="EMBL" id="KAK7199921.1"/>
    </source>
</evidence>
<feature type="transmembrane region" description="Helical" evidence="12">
    <location>
        <begin position="123"/>
        <end position="147"/>
    </location>
</feature>
<comment type="caution">
    <text evidence="13">The sequence shown here is derived from an EMBL/GenBank/DDBJ whole genome shotgun (WGS) entry which is preliminary data.</text>
</comment>
<evidence type="ECO:0000313" key="14">
    <source>
        <dbReference type="Proteomes" id="UP001430356"/>
    </source>
</evidence>
<feature type="transmembrane region" description="Helical" evidence="12">
    <location>
        <begin position="249"/>
        <end position="270"/>
    </location>
</feature>
<proteinExistence type="predicted"/>
<evidence type="ECO:0000256" key="1">
    <source>
        <dbReference type="ARBA" id="ARBA00004477"/>
    </source>
</evidence>
<dbReference type="EC" id="2.4.1.258" evidence="3"/>
<dbReference type="GO" id="GO:0052925">
    <property type="term" value="F:dol-P-Man:Man(5)GlcNAc(2)-PP-Dol alpha-1,3-mannosyltransferase activity"/>
    <property type="evidence" value="ECO:0007669"/>
    <property type="project" value="UniProtKB-EC"/>
</dbReference>
<evidence type="ECO:0000256" key="7">
    <source>
        <dbReference type="ARBA" id="ARBA00022824"/>
    </source>
</evidence>
<evidence type="ECO:0000256" key="3">
    <source>
        <dbReference type="ARBA" id="ARBA00011964"/>
    </source>
</evidence>
<keyword evidence="14" id="KW-1185">Reference proteome</keyword>
<comment type="pathway">
    <text evidence="2">Protein modification; protein glycosylation.</text>
</comment>
<feature type="compositionally biased region" description="Low complexity" evidence="11">
    <location>
        <begin position="444"/>
        <end position="457"/>
    </location>
</feature>
<reference evidence="13 14" key="1">
    <citation type="journal article" date="2021" name="MBio">
        <title>A New Model Trypanosomatid, Novymonas esmeraldas: Genomic Perception of Its 'Candidatus Pandoraea novymonadis' Endosymbiont.</title>
        <authorList>
            <person name="Zakharova A."/>
            <person name="Saura A."/>
            <person name="Butenko A."/>
            <person name="Podesvova L."/>
            <person name="Warmusova S."/>
            <person name="Kostygov A.Y."/>
            <person name="Nenarokova A."/>
            <person name="Lukes J."/>
            <person name="Opperdoes F.R."/>
            <person name="Yurchenko V."/>
        </authorList>
    </citation>
    <scope>NUCLEOTIDE SEQUENCE [LARGE SCALE GENOMIC DNA]</scope>
    <source>
        <strain evidence="13 14">E262AT.01</strain>
    </source>
</reference>
<evidence type="ECO:0000256" key="8">
    <source>
        <dbReference type="ARBA" id="ARBA00022989"/>
    </source>
</evidence>
<feature type="transmembrane region" description="Helical" evidence="12">
    <location>
        <begin position="196"/>
        <end position="215"/>
    </location>
</feature>
<feature type="transmembrane region" description="Helical" evidence="12">
    <location>
        <begin position="354"/>
        <end position="374"/>
    </location>
</feature>
<feature type="transmembrane region" description="Helical" evidence="12">
    <location>
        <begin position="84"/>
        <end position="102"/>
    </location>
</feature>
<evidence type="ECO:0000256" key="2">
    <source>
        <dbReference type="ARBA" id="ARBA00004922"/>
    </source>
</evidence>
<evidence type="ECO:0000256" key="12">
    <source>
        <dbReference type="SAM" id="Phobius"/>
    </source>
</evidence>
<keyword evidence="5" id="KW-0808">Transferase</keyword>
<dbReference type="PANTHER" id="PTHR12646">
    <property type="entry name" value="NOT56 - RELATED"/>
    <property type="match status" value="1"/>
</dbReference>
<feature type="region of interest" description="Disordered" evidence="11">
    <location>
        <begin position="422"/>
        <end position="479"/>
    </location>
</feature>
<feature type="transmembrane region" description="Helical" evidence="12">
    <location>
        <begin position="6"/>
        <end position="24"/>
    </location>
</feature>
<dbReference type="Pfam" id="PF05208">
    <property type="entry name" value="ALG3"/>
    <property type="match status" value="1"/>
</dbReference>
<evidence type="ECO:0000256" key="9">
    <source>
        <dbReference type="ARBA" id="ARBA00023136"/>
    </source>
</evidence>
<keyword evidence="7" id="KW-0256">Endoplasmic reticulum</keyword>
<accession>A0AAW0F228</accession>